<keyword evidence="2" id="KW-1185">Reference proteome</keyword>
<sequence length="179" mass="20277">MGKLFFIFFIALIQVESAYTPKRFLLIYEKQVVIKGNTSLGDFTCQIKQSHRADTLAYVKNKPYTFHLPVGDFGCGNFLLNRDFQHTLQAEDFPLVKVGLINPQDQEKYVLSDVMVGLAGKEVLKPQVQFKKACVENRMVLVSTLSMRFAEFGLTPPNRLGGLVQVDDHITIEVEVAYQ</sequence>
<name>A0ABT8F2W6_9BACT</name>
<dbReference type="Proteomes" id="UP001168552">
    <property type="component" value="Unassembled WGS sequence"/>
</dbReference>
<dbReference type="EMBL" id="JAUHJS010000002">
    <property type="protein sequence ID" value="MDN4164797.1"/>
    <property type="molecule type" value="Genomic_DNA"/>
</dbReference>
<gene>
    <name evidence="1" type="ORF">QWY31_04750</name>
</gene>
<evidence type="ECO:0000313" key="1">
    <source>
        <dbReference type="EMBL" id="MDN4164797.1"/>
    </source>
</evidence>
<proteinExistence type="predicted"/>
<protein>
    <recommendedName>
        <fullName evidence="3">YceI family protein</fullName>
    </recommendedName>
</protein>
<evidence type="ECO:0008006" key="3">
    <source>
        <dbReference type="Google" id="ProtNLM"/>
    </source>
</evidence>
<comment type="caution">
    <text evidence="1">The sequence shown here is derived from an EMBL/GenBank/DDBJ whole genome shotgun (WGS) entry which is preliminary data.</text>
</comment>
<reference evidence="1" key="1">
    <citation type="submission" date="2023-06" db="EMBL/GenBank/DDBJ databases">
        <title>Cytophagales bacterium Strain LB-30, isolated from soil.</title>
        <authorList>
            <person name="Liu B."/>
        </authorList>
    </citation>
    <scope>NUCLEOTIDE SEQUENCE</scope>
    <source>
        <strain evidence="1">LB-30</strain>
    </source>
</reference>
<dbReference type="RefSeq" id="WP_320003323.1">
    <property type="nucleotide sequence ID" value="NZ_JAUHJS010000002.1"/>
</dbReference>
<evidence type="ECO:0000313" key="2">
    <source>
        <dbReference type="Proteomes" id="UP001168552"/>
    </source>
</evidence>
<accession>A0ABT8F2W6</accession>
<organism evidence="1 2">
    <name type="scientific">Shiella aurantiaca</name>
    <dbReference type="NCBI Taxonomy" id="3058365"/>
    <lineage>
        <taxon>Bacteria</taxon>
        <taxon>Pseudomonadati</taxon>
        <taxon>Bacteroidota</taxon>
        <taxon>Cytophagia</taxon>
        <taxon>Cytophagales</taxon>
        <taxon>Shiellaceae</taxon>
        <taxon>Shiella</taxon>
    </lineage>
</organism>